<accession>A0AAN7SA78</accession>
<dbReference type="PANTHER" id="PTHR47037">
    <property type="entry name" value="39S RIBOSOMAL PROTEIN L33, MITOCHONDRIAL"/>
    <property type="match status" value="1"/>
</dbReference>
<organism evidence="8 9">
    <name type="scientific">Aquatica leii</name>
    <dbReference type="NCBI Taxonomy" id="1421715"/>
    <lineage>
        <taxon>Eukaryota</taxon>
        <taxon>Metazoa</taxon>
        <taxon>Ecdysozoa</taxon>
        <taxon>Arthropoda</taxon>
        <taxon>Hexapoda</taxon>
        <taxon>Insecta</taxon>
        <taxon>Pterygota</taxon>
        <taxon>Neoptera</taxon>
        <taxon>Endopterygota</taxon>
        <taxon>Coleoptera</taxon>
        <taxon>Polyphaga</taxon>
        <taxon>Elateriformia</taxon>
        <taxon>Elateroidea</taxon>
        <taxon>Lampyridae</taxon>
        <taxon>Luciolinae</taxon>
        <taxon>Aquatica</taxon>
    </lineage>
</organism>
<keyword evidence="4" id="KW-0496">Mitochondrion</keyword>
<comment type="similarity">
    <text evidence="2">Belongs to the bacterial ribosomal protein bL33 family.</text>
</comment>
<keyword evidence="9" id="KW-1185">Reference proteome</keyword>
<dbReference type="GO" id="GO:1990904">
    <property type="term" value="C:ribonucleoprotein complex"/>
    <property type="evidence" value="ECO:0007669"/>
    <property type="project" value="UniProtKB-KW"/>
</dbReference>
<dbReference type="GO" id="GO:0005739">
    <property type="term" value="C:mitochondrion"/>
    <property type="evidence" value="ECO:0007669"/>
    <property type="project" value="UniProtKB-SubCell"/>
</dbReference>
<evidence type="ECO:0000256" key="2">
    <source>
        <dbReference type="ARBA" id="ARBA00007596"/>
    </source>
</evidence>
<name>A0AAN7SA78_9COLE</name>
<reference evidence="9" key="1">
    <citation type="submission" date="2023-01" db="EMBL/GenBank/DDBJ databases">
        <title>Key to firefly adult light organ development and bioluminescence: homeobox transcription factors regulate luciferase expression and transportation to peroxisome.</title>
        <authorList>
            <person name="Fu X."/>
        </authorList>
    </citation>
    <scope>NUCLEOTIDE SEQUENCE [LARGE SCALE GENOMIC DNA]</scope>
</reference>
<dbReference type="Gene3D" id="2.20.28.120">
    <property type="entry name" value="Ribosomal protein L33"/>
    <property type="match status" value="1"/>
</dbReference>
<gene>
    <name evidence="8" type="ORF">RN001_004690</name>
</gene>
<dbReference type="AlphaFoldDB" id="A0AAN7SA78"/>
<evidence type="ECO:0000313" key="8">
    <source>
        <dbReference type="EMBL" id="KAK4881371.1"/>
    </source>
</evidence>
<dbReference type="GO" id="GO:0005840">
    <property type="term" value="C:ribosome"/>
    <property type="evidence" value="ECO:0007669"/>
    <property type="project" value="UniProtKB-KW"/>
</dbReference>
<evidence type="ECO:0000256" key="5">
    <source>
        <dbReference type="ARBA" id="ARBA00023274"/>
    </source>
</evidence>
<dbReference type="PANTHER" id="PTHR47037:SF1">
    <property type="entry name" value="LARGE RIBOSOMAL SUBUNIT PROTEIN BL33M"/>
    <property type="match status" value="1"/>
</dbReference>
<protein>
    <recommendedName>
        <fullName evidence="6">Large ribosomal subunit protein bL33m</fullName>
    </recommendedName>
    <alternativeName>
        <fullName evidence="7">39S ribosomal protein L33, mitochondrial</fullName>
    </alternativeName>
</protein>
<comment type="subcellular location">
    <subcellularLocation>
        <location evidence="1">Mitochondrion</location>
    </subcellularLocation>
</comment>
<sequence length="65" mass="7798">MFLTNILLKRVKSKLIMVEMESLVSGHKFNQVRERLGEKLEMIKFDPFIQKDSVYREKRKVKSVK</sequence>
<evidence type="ECO:0000256" key="4">
    <source>
        <dbReference type="ARBA" id="ARBA00023128"/>
    </source>
</evidence>
<dbReference type="InterPro" id="IPR011332">
    <property type="entry name" value="Ribosomal_zn-bd"/>
</dbReference>
<evidence type="ECO:0000256" key="6">
    <source>
        <dbReference type="ARBA" id="ARBA00035275"/>
    </source>
</evidence>
<dbReference type="InterPro" id="IPR052008">
    <property type="entry name" value="Mitoribosomal_protein_bL33"/>
</dbReference>
<evidence type="ECO:0000256" key="7">
    <source>
        <dbReference type="ARBA" id="ARBA00035436"/>
    </source>
</evidence>
<evidence type="ECO:0000313" key="9">
    <source>
        <dbReference type="Proteomes" id="UP001353858"/>
    </source>
</evidence>
<comment type="caution">
    <text evidence="8">The sequence shown here is derived from an EMBL/GenBank/DDBJ whole genome shotgun (WGS) entry which is preliminary data.</text>
</comment>
<dbReference type="EMBL" id="JARPUR010000002">
    <property type="protein sequence ID" value="KAK4881371.1"/>
    <property type="molecule type" value="Genomic_DNA"/>
</dbReference>
<dbReference type="InterPro" id="IPR038584">
    <property type="entry name" value="Ribosomal_bL33_sf"/>
</dbReference>
<evidence type="ECO:0000256" key="3">
    <source>
        <dbReference type="ARBA" id="ARBA00022980"/>
    </source>
</evidence>
<dbReference type="GO" id="GO:0006412">
    <property type="term" value="P:translation"/>
    <property type="evidence" value="ECO:0007669"/>
    <property type="project" value="InterPro"/>
</dbReference>
<evidence type="ECO:0000256" key="1">
    <source>
        <dbReference type="ARBA" id="ARBA00004173"/>
    </source>
</evidence>
<keyword evidence="3" id="KW-0689">Ribosomal protein</keyword>
<proteinExistence type="inferred from homology"/>
<dbReference type="SUPFAM" id="SSF57829">
    <property type="entry name" value="Zn-binding ribosomal proteins"/>
    <property type="match status" value="1"/>
</dbReference>
<keyword evidence="5" id="KW-0687">Ribonucleoprotein</keyword>
<dbReference type="Proteomes" id="UP001353858">
    <property type="component" value="Unassembled WGS sequence"/>
</dbReference>